<protein>
    <submittedName>
        <fullName evidence="2">Uncharacterized protein</fullName>
    </submittedName>
</protein>
<gene>
    <name evidence="2" type="ORF">PECAL_1P27610</name>
</gene>
<sequence length="153" mass="16254">MVCGCVEGGAPGAPDTMQPKMSKVRSEAVHGTEVAEKKASAMNMCGSLSHVMADSIRSLTAVCVGIAASGWKRKVNGARADAIGALPCALICAATILVVMIVICRQWVKALQVYLNYDQYEDTYLERPSTKPQGIAHVISSATSFTKKGETIY</sequence>
<keyword evidence="1" id="KW-0472">Membrane</keyword>
<proteinExistence type="predicted"/>
<organism evidence="2 3">
    <name type="scientific">Pelagomonas calceolata</name>
    <dbReference type="NCBI Taxonomy" id="35677"/>
    <lineage>
        <taxon>Eukaryota</taxon>
        <taxon>Sar</taxon>
        <taxon>Stramenopiles</taxon>
        <taxon>Ochrophyta</taxon>
        <taxon>Pelagophyceae</taxon>
        <taxon>Pelagomonadales</taxon>
        <taxon>Pelagomonadaceae</taxon>
        <taxon>Pelagomonas</taxon>
    </lineage>
</organism>
<evidence type="ECO:0000313" key="2">
    <source>
        <dbReference type="EMBL" id="CAH0366279.1"/>
    </source>
</evidence>
<dbReference type="Proteomes" id="UP000789595">
    <property type="component" value="Unassembled WGS sequence"/>
</dbReference>
<evidence type="ECO:0000256" key="1">
    <source>
        <dbReference type="SAM" id="Phobius"/>
    </source>
</evidence>
<dbReference type="EMBL" id="CAKKNE010000001">
    <property type="protein sequence ID" value="CAH0366279.1"/>
    <property type="molecule type" value="Genomic_DNA"/>
</dbReference>
<feature type="transmembrane region" description="Helical" evidence="1">
    <location>
        <begin position="82"/>
        <end position="103"/>
    </location>
</feature>
<comment type="caution">
    <text evidence="2">The sequence shown here is derived from an EMBL/GenBank/DDBJ whole genome shotgun (WGS) entry which is preliminary data.</text>
</comment>
<dbReference type="AlphaFoldDB" id="A0A8J2WT72"/>
<keyword evidence="1" id="KW-0812">Transmembrane</keyword>
<accession>A0A8J2WT72</accession>
<reference evidence="2" key="1">
    <citation type="submission" date="2021-11" db="EMBL/GenBank/DDBJ databases">
        <authorList>
            <consortium name="Genoscope - CEA"/>
            <person name="William W."/>
        </authorList>
    </citation>
    <scope>NUCLEOTIDE SEQUENCE</scope>
</reference>
<keyword evidence="3" id="KW-1185">Reference proteome</keyword>
<evidence type="ECO:0000313" key="3">
    <source>
        <dbReference type="Proteomes" id="UP000789595"/>
    </source>
</evidence>
<keyword evidence="1" id="KW-1133">Transmembrane helix</keyword>
<name>A0A8J2WT72_9STRA</name>